<accession>A0AAZ3PTH5</accession>
<name>A0AAZ3PTH5_ONCTS</name>
<dbReference type="InterPro" id="IPR011049">
    <property type="entry name" value="Serralysin-like_metalloprot_C"/>
</dbReference>
<dbReference type="Ensembl" id="ENSOTST00005135362.1">
    <property type="protein sequence ID" value="ENSOTSP00005120117.1"/>
    <property type="gene ID" value="ENSOTSG00005065354.1"/>
</dbReference>
<proteinExistence type="predicted"/>
<dbReference type="GeneTree" id="ENSGT01120000277042"/>
<reference evidence="3" key="1">
    <citation type="journal article" date="2018" name="PLoS ONE">
        <title>Chinook salmon (Oncorhynchus tshawytscha) genome and transcriptome.</title>
        <authorList>
            <person name="Christensen K.A."/>
            <person name="Leong J.S."/>
            <person name="Sakhrani D."/>
            <person name="Biagi C.A."/>
            <person name="Minkley D.R."/>
            <person name="Withler R.E."/>
            <person name="Rondeau E.B."/>
            <person name="Koop B.F."/>
            <person name="Devlin R.H."/>
        </authorList>
    </citation>
    <scope>NUCLEOTIDE SEQUENCE [LARGE SCALE GENOMIC DNA]</scope>
</reference>
<sequence length="207" mass="22422">VIQPLLHLLIATLTREEHTILRNTHSLVGGRRSDTHSLVGGRRSDTHSLMGGRRSDTHSLMGGRRSDTHSLVGGRRSDTHSLVGGRRSDTHSLVGGRRSDTHSLVGGRRSDTHSLVGGRRSDIFKQTQTDPCPELVGGIAPTVLVDILTAVVRNHLLLQGSVPVCVPIHPTTMPLTGRERRQGYILHLSLVECYAISVALHADTCSP</sequence>
<organism evidence="2 3">
    <name type="scientific">Oncorhynchus tshawytscha</name>
    <name type="common">Chinook salmon</name>
    <name type="synonym">Salmo tshawytscha</name>
    <dbReference type="NCBI Taxonomy" id="74940"/>
    <lineage>
        <taxon>Eukaryota</taxon>
        <taxon>Metazoa</taxon>
        <taxon>Chordata</taxon>
        <taxon>Craniata</taxon>
        <taxon>Vertebrata</taxon>
        <taxon>Euteleostomi</taxon>
        <taxon>Actinopterygii</taxon>
        <taxon>Neopterygii</taxon>
        <taxon>Teleostei</taxon>
        <taxon>Protacanthopterygii</taxon>
        <taxon>Salmoniformes</taxon>
        <taxon>Salmonidae</taxon>
        <taxon>Salmoninae</taxon>
        <taxon>Oncorhynchus</taxon>
    </lineage>
</organism>
<reference evidence="2" key="3">
    <citation type="submission" date="2025-09" db="UniProtKB">
        <authorList>
            <consortium name="Ensembl"/>
        </authorList>
    </citation>
    <scope>IDENTIFICATION</scope>
</reference>
<feature type="region of interest" description="Disordered" evidence="1">
    <location>
        <begin position="31"/>
        <end position="114"/>
    </location>
</feature>
<evidence type="ECO:0000313" key="3">
    <source>
        <dbReference type="Proteomes" id="UP000694402"/>
    </source>
</evidence>
<keyword evidence="3" id="KW-1185">Reference proteome</keyword>
<dbReference type="AlphaFoldDB" id="A0AAZ3PTH5"/>
<evidence type="ECO:0000313" key="2">
    <source>
        <dbReference type="Ensembl" id="ENSOTSP00005120117.1"/>
    </source>
</evidence>
<protein>
    <submittedName>
        <fullName evidence="2">Uncharacterized protein</fullName>
    </submittedName>
</protein>
<evidence type="ECO:0000256" key="1">
    <source>
        <dbReference type="SAM" id="MobiDB-lite"/>
    </source>
</evidence>
<dbReference type="Proteomes" id="UP000694402">
    <property type="component" value="Unassembled WGS sequence"/>
</dbReference>
<dbReference type="SUPFAM" id="SSF51120">
    <property type="entry name" value="beta-Roll"/>
    <property type="match status" value="1"/>
</dbReference>
<reference evidence="2" key="2">
    <citation type="submission" date="2025-08" db="UniProtKB">
        <authorList>
            <consortium name="Ensembl"/>
        </authorList>
    </citation>
    <scope>IDENTIFICATION</scope>
</reference>